<name>U2YWK5_9EURY</name>
<dbReference type="AlphaFoldDB" id="U2YWK5"/>
<comment type="caution">
    <text evidence="1">The sequence shown here is derived from an EMBL/GenBank/DDBJ whole genome shotgun (WGS) entry which is preliminary data.</text>
</comment>
<accession>U2YWK5</accession>
<dbReference type="InterPro" id="IPR027417">
    <property type="entry name" value="P-loop_NTPase"/>
</dbReference>
<dbReference type="EMBL" id="BATA01000065">
    <property type="protein sequence ID" value="GAD53410.1"/>
    <property type="molecule type" value="Genomic_DNA"/>
</dbReference>
<dbReference type="RefSeq" id="WP_021780572.1">
    <property type="nucleotide sequence ID" value="NZ_BATA01000065.1"/>
</dbReference>
<keyword evidence="2" id="KW-1185">Reference proteome</keyword>
<dbReference type="SUPFAM" id="SSF52540">
    <property type="entry name" value="P-loop containing nucleoside triphosphate hydrolases"/>
    <property type="match status" value="1"/>
</dbReference>
<protein>
    <submittedName>
        <fullName evidence="1">Uncharacterized protein</fullName>
    </submittedName>
</protein>
<evidence type="ECO:0000313" key="2">
    <source>
        <dbReference type="Proteomes" id="UP000016986"/>
    </source>
</evidence>
<organism evidence="1 2">
    <name type="scientific">Halarchaeum acidiphilum MH1-52-1</name>
    <dbReference type="NCBI Taxonomy" id="1261545"/>
    <lineage>
        <taxon>Archaea</taxon>
        <taxon>Methanobacteriati</taxon>
        <taxon>Methanobacteriota</taxon>
        <taxon>Stenosarchaea group</taxon>
        <taxon>Halobacteria</taxon>
        <taxon>Halobacteriales</taxon>
        <taxon>Halobacteriaceae</taxon>
    </lineage>
</organism>
<gene>
    <name evidence="1" type="ORF">MBEHAL_2170</name>
</gene>
<dbReference type="Gene3D" id="3.40.50.300">
    <property type="entry name" value="P-loop containing nucleotide triphosphate hydrolases"/>
    <property type="match status" value="1"/>
</dbReference>
<evidence type="ECO:0000313" key="1">
    <source>
        <dbReference type="EMBL" id="GAD53410.1"/>
    </source>
</evidence>
<reference evidence="1 2" key="1">
    <citation type="submission" date="2013-09" db="EMBL/GenBank/DDBJ databases">
        <title>Whole genome sequencing of Halarchaeum acidiphilum strain MH1-52-1.</title>
        <authorList>
            <person name="Shimane Y."/>
            <person name="Minegishi H."/>
            <person name="Nishi S."/>
            <person name="Echigo A."/>
            <person name="Shuto A."/>
            <person name="Konishi M."/>
            <person name="Ito T."/>
            <person name="Ohkuma M."/>
            <person name="Ohta Y."/>
            <person name="Nagano Y."/>
            <person name="Tsubouchi T."/>
            <person name="Mori K."/>
            <person name="Usui K."/>
            <person name="Kamekura M."/>
            <person name="Usami R."/>
            <person name="Takaki Y."/>
            <person name="Hatada Y."/>
        </authorList>
    </citation>
    <scope>NUCLEOTIDE SEQUENCE [LARGE SCALE GENOMIC DNA]</scope>
    <source>
        <strain evidence="1 2">JCM 16109</strain>
    </source>
</reference>
<proteinExistence type="predicted"/>
<sequence>MTDGERSETGTPAFGLAGRTRHDAARDAMALVRAVLDAGGAPRDVAVVTCAPDEDEARLAAAAERYGLRTATWTQLPLTETLPYRVVTASCRVLAAETVSLGDFVAPLEYGWTAPDGGIEPIPATGASRLRSALDAAADRSGDTDATERERPVETWCALAASIETAPVVDAYRRWVRAHRDRNPTPEAVTRTLRPLVDATEESVVAERWARDASDVGGVTRSARSVVRLRDLLGEVASKYATRAEAADATPDWETVASLCESLAGLRAGRREHADASAIDVLEANDVWGVSRPLVVVVGLTDGQWLTRTESPLPRDLQTAIRAGGGGADPLPLATRAAWDTDRIVDQFHDAVTAATGALVCVRHRVDRDGVERPPSPLLDRVDARPIDGDALAALRSRRTLPSALANALDLPAAADSTEAP</sequence>
<dbReference type="Proteomes" id="UP000016986">
    <property type="component" value="Unassembled WGS sequence"/>
</dbReference>
<dbReference type="eggNOG" id="arCOG08967">
    <property type="taxonomic scope" value="Archaea"/>
</dbReference>